<organism evidence="1 2">
    <name type="scientific">Trichuris trichiura</name>
    <name type="common">Whipworm</name>
    <name type="synonym">Trichocephalus trichiurus</name>
    <dbReference type="NCBI Taxonomy" id="36087"/>
    <lineage>
        <taxon>Eukaryota</taxon>
        <taxon>Metazoa</taxon>
        <taxon>Ecdysozoa</taxon>
        <taxon>Nematoda</taxon>
        <taxon>Enoplea</taxon>
        <taxon>Dorylaimia</taxon>
        <taxon>Trichinellida</taxon>
        <taxon>Trichuridae</taxon>
        <taxon>Trichuris</taxon>
    </lineage>
</organism>
<evidence type="ECO:0000313" key="1">
    <source>
        <dbReference type="EMBL" id="CDW51743.1"/>
    </source>
</evidence>
<sequence length="49" mass="5481">MQKSQRSHRPKSNSSYCPVVEQPCSKGILAETEGRLCGTRKRCLIRSSS</sequence>
<dbReference type="Proteomes" id="UP000030665">
    <property type="component" value="Unassembled WGS sequence"/>
</dbReference>
<protein>
    <submittedName>
        <fullName evidence="1">Uncharacterized protein</fullName>
    </submittedName>
</protein>
<keyword evidence="2" id="KW-1185">Reference proteome</keyword>
<proteinExistence type="predicted"/>
<name>A0A077YWD9_TRITR</name>
<evidence type="ECO:0000313" key="2">
    <source>
        <dbReference type="Proteomes" id="UP000030665"/>
    </source>
</evidence>
<dbReference type="EMBL" id="HG805809">
    <property type="protein sequence ID" value="CDW51743.1"/>
    <property type="molecule type" value="Genomic_DNA"/>
</dbReference>
<dbReference type="AlphaFoldDB" id="A0A077YWD9"/>
<reference evidence="1" key="1">
    <citation type="submission" date="2014-01" db="EMBL/GenBank/DDBJ databases">
        <authorList>
            <person name="Aslett M."/>
        </authorList>
    </citation>
    <scope>NUCLEOTIDE SEQUENCE</scope>
</reference>
<reference evidence="1" key="2">
    <citation type="submission" date="2014-03" db="EMBL/GenBank/DDBJ databases">
        <title>The whipworm genome and dual-species transcriptomics of an intimate host-pathogen interaction.</title>
        <authorList>
            <person name="Foth B.J."/>
            <person name="Tsai I.J."/>
            <person name="Reid A.J."/>
            <person name="Bancroft A.J."/>
            <person name="Nichol S."/>
            <person name="Tracey A."/>
            <person name="Holroyd N."/>
            <person name="Cotton J.A."/>
            <person name="Stanley E.J."/>
            <person name="Zarowiecki M."/>
            <person name="Liu J.Z."/>
            <person name="Huckvale T."/>
            <person name="Cooper P.J."/>
            <person name="Grencis R.K."/>
            <person name="Berriman M."/>
        </authorList>
    </citation>
    <scope>NUCLEOTIDE SEQUENCE [LARGE SCALE GENOMIC DNA]</scope>
</reference>
<accession>A0A077YWD9</accession>
<gene>
    <name evidence="1" type="ORF">TTRE_0000000201</name>
</gene>